<dbReference type="PANTHER" id="PTHR36528:SF1">
    <property type="entry name" value="CRISPR SYSTEM SINGLE-STRAND-SPECIFIC DEOXYRIBONUCLEASE CAS10_CSM1 (SUBTYPE III-A)"/>
    <property type="match status" value="1"/>
</dbReference>
<keyword evidence="8" id="KW-0269">Exonuclease</keyword>
<comment type="caution">
    <text evidence="13">The sequence shown here is derived from an EMBL/GenBank/DDBJ whole genome shotgun (WGS) entry which is preliminary data.</text>
</comment>
<dbReference type="InterPro" id="IPR013408">
    <property type="entry name" value="Cas10/Csm1"/>
</dbReference>
<sequence>MSKNEYQERADQVWAWLNQWMSSVFAAVSLGTLSVNGVGRLVQRQVVFASLALEQNPPEMPERFVPIHPSGMDVDFPVARSPSEESELLAVMRDVADRWKRLQGDAVVCTRHGLALLDAMASGVGLAFEDESESIVSLPQYLRTQVALQWAQEDGNVQLVYGDLSGIQKYIFRTAYSGKGVAKKLRARSFQILLLTRLVARFLCQETKGSDLQILMSAGGVFYVLLSPSVTIETLRNPIDTYLFSEFAGELALYTGTVIDTTIEMERSFSRLAQEAIQRAREEKEHPYMQQLQSHGHWEKDRMIRTQTGTTPRCAHCQRNPIREAERHVSEEERLCETCRALEELGKRLPHIHWISFSREPKGDFQFGVLGSVSLHETRPSVMEEDWFAINRPPDCLETDTIFWMNHYVPTYQRKPLSFSDIAGKEPLGYFKADVDHMGLMFAFGFSDDNRSTTSLQEYLALSETLDRFFTHHLQVLLEKEFPMVYSVFSGGDDVYLVGQASEVIQLATRLHDDFLRYTGSHPELSLSAGVAFVKPKQPLFKVTHDVESYLELAKEQPASSRRTRQMGGRNQVSVRGIPLEWDEWKRLLDMAQQVVNFLAEGTLSSNMWYRIMELVHSVVRRGNGTVSLQDGRTYEIFPKLDYEWRRNATESRHQPMVEWFRTLLALPDSDAVWIMENWKVLELFVKLISVRRLTQRQERGTFHG</sequence>
<dbReference type="InterPro" id="IPR054767">
    <property type="entry name" value="Cas10-Cmr2_palm2"/>
</dbReference>
<dbReference type="RefSeq" id="WP_181362975.1">
    <property type="nucleotide sequence ID" value="NZ_MPDK01000011.1"/>
</dbReference>
<dbReference type="InterPro" id="IPR043128">
    <property type="entry name" value="Rev_trsase/Diguanyl_cyclase"/>
</dbReference>
<protein>
    <recommendedName>
        <fullName evidence="2">CRISPR system single-strand-specific deoxyribonuclease Cas10/Csm1 (subtype III-A)</fullName>
    </recommendedName>
    <alternativeName>
        <fullName evidence="11">Cyclic oligoadenylate synthase</fullName>
    </alternativeName>
</protein>
<evidence type="ECO:0000256" key="4">
    <source>
        <dbReference type="ARBA" id="ARBA00022722"/>
    </source>
</evidence>
<dbReference type="InterPro" id="IPR041062">
    <property type="entry name" value="Csm1_B"/>
</dbReference>
<keyword evidence="14" id="KW-1185">Reference proteome</keyword>
<dbReference type="PANTHER" id="PTHR36528">
    <property type="entry name" value="CRISPR SYSTEM SINGLE-STRAND-SPECIFIC DEOXYRIBONUCLEASE CAS10/CSM1 (SUBTYPE III-A)"/>
    <property type="match status" value="1"/>
</dbReference>
<evidence type="ECO:0000256" key="8">
    <source>
        <dbReference type="ARBA" id="ARBA00022839"/>
    </source>
</evidence>
<keyword evidence="6" id="KW-0255">Endonuclease</keyword>
<dbReference type="PROSITE" id="PS50887">
    <property type="entry name" value="GGDEF"/>
    <property type="match status" value="1"/>
</dbReference>
<dbReference type="GO" id="GO:0016740">
    <property type="term" value="F:transferase activity"/>
    <property type="evidence" value="ECO:0007669"/>
    <property type="project" value="UniProtKB-KW"/>
</dbReference>
<evidence type="ECO:0000259" key="12">
    <source>
        <dbReference type="PROSITE" id="PS50887"/>
    </source>
</evidence>
<dbReference type="Proteomes" id="UP000245380">
    <property type="component" value="Unassembled WGS sequence"/>
</dbReference>
<dbReference type="Pfam" id="PF22335">
    <property type="entry name" value="Cas10-Cmr2_palm2"/>
    <property type="match status" value="1"/>
</dbReference>
<dbReference type="GO" id="GO:0005524">
    <property type="term" value="F:ATP binding"/>
    <property type="evidence" value="ECO:0007669"/>
    <property type="project" value="UniProtKB-KW"/>
</dbReference>
<keyword evidence="10" id="KW-0051">Antiviral defense</keyword>
<evidence type="ECO:0000256" key="5">
    <source>
        <dbReference type="ARBA" id="ARBA00022741"/>
    </source>
</evidence>
<evidence type="ECO:0000256" key="7">
    <source>
        <dbReference type="ARBA" id="ARBA00022801"/>
    </source>
</evidence>
<dbReference type="GO" id="GO:0004527">
    <property type="term" value="F:exonuclease activity"/>
    <property type="evidence" value="ECO:0007669"/>
    <property type="project" value="UniProtKB-KW"/>
</dbReference>
<comment type="similarity">
    <text evidence="1">Belongs to the CRISPR-associated Cas10/Csm1 family.</text>
</comment>
<dbReference type="EMBL" id="MPDK01000011">
    <property type="protein sequence ID" value="PWI57571.1"/>
    <property type="molecule type" value="Genomic_DNA"/>
</dbReference>
<gene>
    <name evidence="13" type="ORF">BM613_08100</name>
</gene>
<dbReference type="Gene3D" id="3.30.70.270">
    <property type="match status" value="1"/>
</dbReference>
<keyword evidence="9" id="KW-0067">ATP-binding</keyword>
<dbReference type="NCBIfam" id="TIGR02578">
    <property type="entry name" value="cas_TM1811_Csm1"/>
    <property type="match status" value="1"/>
</dbReference>
<evidence type="ECO:0000256" key="10">
    <source>
        <dbReference type="ARBA" id="ARBA00023118"/>
    </source>
</evidence>
<evidence type="ECO:0000256" key="2">
    <source>
        <dbReference type="ARBA" id="ARBA00014333"/>
    </source>
</evidence>
<evidence type="ECO:0000313" key="13">
    <source>
        <dbReference type="EMBL" id="PWI57571.1"/>
    </source>
</evidence>
<keyword evidence="5" id="KW-0547">Nucleotide-binding</keyword>
<keyword evidence="3" id="KW-0808">Transferase</keyword>
<feature type="domain" description="GGDEF" evidence="12">
    <location>
        <begin position="426"/>
        <end position="578"/>
    </location>
</feature>
<dbReference type="GO" id="GO:0051607">
    <property type="term" value="P:defense response to virus"/>
    <property type="evidence" value="ECO:0007669"/>
    <property type="project" value="UniProtKB-KW"/>
</dbReference>
<evidence type="ECO:0000313" key="14">
    <source>
        <dbReference type="Proteomes" id="UP000245380"/>
    </source>
</evidence>
<evidence type="ECO:0000256" key="6">
    <source>
        <dbReference type="ARBA" id="ARBA00022759"/>
    </source>
</evidence>
<evidence type="ECO:0000256" key="11">
    <source>
        <dbReference type="ARBA" id="ARBA00032922"/>
    </source>
</evidence>
<name>A0A2U3D8H5_SULT2</name>
<dbReference type="InterPro" id="IPR000160">
    <property type="entry name" value="GGDEF_dom"/>
</dbReference>
<keyword evidence="4" id="KW-0540">Nuclease</keyword>
<proteinExistence type="inferred from homology"/>
<evidence type="ECO:0000256" key="1">
    <source>
        <dbReference type="ARBA" id="ARBA00005700"/>
    </source>
</evidence>
<dbReference type="AlphaFoldDB" id="A0A2U3D8H5"/>
<dbReference type="Pfam" id="PF18211">
    <property type="entry name" value="Csm1_B"/>
    <property type="match status" value="1"/>
</dbReference>
<evidence type="ECO:0000256" key="3">
    <source>
        <dbReference type="ARBA" id="ARBA00022679"/>
    </source>
</evidence>
<dbReference type="GO" id="GO:0004519">
    <property type="term" value="F:endonuclease activity"/>
    <property type="evidence" value="ECO:0007669"/>
    <property type="project" value="UniProtKB-KW"/>
</dbReference>
<keyword evidence="7" id="KW-0378">Hydrolase</keyword>
<accession>A0A2U3D8H5</accession>
<evidence type="ECO:0000256" key="9">
    <source>
        <dbReference type="ARBA" id="ARBA00022840"/>
    </source>
</evidence>
<reference evidence="13 14" key="1">
    <citation type="submission" date="2016-11" db="EMBL/GenBank/DDBJ databases">
        <title>Comparative genomics of Acidibacillus ferroxidans species.</title>
        <authorList>
            <person name="Oliveira G."/>
            <person name="Nunes G."/>
            <person name="Oliveira R."/>
            <person name="Araujo F."/>
            <person name="Salim A."/>
            <person name="Scholte L."/>
            <person name="Morais D."/>
            <person name="Nancucheo I."/>
            <person name="Johnson D.B."/>
            <person name="Grail B."/>
            <person name="Bittencourt J."/>
            <person name="Valadares R."/>
        </authorList>
    </citation>
    <scope>NUCLEOTIDE SEQUENCE [LARGE SCALE GENOMIC DNA]</scope>
    <source>
        <strain evidence="13 14">Y002</strain>
    </source>
</reference>
<dbReference type="InterPro" id="IPR052117">
    <property type="entry name" value="Cas10/Csm1_subtype-III-A"/>
</dbReference>
<organism evidence="13 14">
    <name type="scientific">Sulfoacidibacillus thermotolerans</name>
    <name type="common">Acidibacillus sulfuroxidans</name>
    <dbReference type="NCBI Taxonomy" id="1765684"/>
    <lineage>
        <taxon>Bacteria</taxon>
        <taxon>Bacillati</taxon>
        <taxon>Bacillota</taxon>
        <taxon>Bacilli</taxon>
        <taxon>Bacillales</taxon>
        <taxon>Alicyclobacillaceae</taxon>
        <taxon>Sulfoacidibacillus</taxon>
    </lineage>
</organism>